<dbReference type="OrthoDB" id="253958at2"/>
<dbReference type="Proteomes" id="UP000317909">
    <property type="component" value="Chromosome"/>
</dbReference>
<accession>A0A517TUH3</accession>
<dbReference type="EMBL" id="CP036339">
    <property type="protein sequence ID" value="QDT72017.1"/>
    <property type="molecule type" value="Genomic_DNA"/>
</dbReference>
<dbReference type="InterPro" id="IPR011042">
    <property type="entry name" value="6-blade_b-propeller_TolB-like"/>
</dbReference>
<gene>
    <name evidence="2" type="ORF">I41_11820</name>
</gene>
<dbReference type="Gene3D" id="2.40.10.500">
    <property type="match status" value="1"/>
</dbReference>
<evidence type="ECO:0000256" key="1">
    <source>
        <dbReference type="SAM" id="SignalP"/>
    </source>
</evidence>
<evidence type="ECO:0000313" key="2">
    <source>
        <dbReference type="EMBL" id="QDT72017.1"/>
    </source>
</evidence>
<evidence type="ECO:0000313" key="3">
    <source>
        <dbReference type="Proteomes" id="UP000317909"/>
    </source>
</evidence>
<feature type="signal peptide" evidence="1">
    <location>
        <begin position="1"/>
        <end position="27"/>
    </location>
</feature>
<dbReference type="RefSeq" id="WP_145431622.1">
    <property type="nucleotide sequence ID" value="NZ_CP036339.1"/>
</dbReference>
<name>A0A517TUH3_9BACT</name>
<dbReference type="AlphaFoldDB" id="A0A517TUH3"/>
<dbReference type="SUPFAM" id="SSF101898">
    <property type="entry name" value="NHL repeat"/>
    <property type="match status" value="1"/>
</dbReference>
<feature type="chain" id="PRO_5021824558" evidence="1">
    <location>
        <begin position="28"/>
        <end position="456"/>
    </location>
</feature>
<dbReference type="KEGG" id="llh:I41_11820"/>
<organism evidence="2 3">
    <name type="scientific">Lacipirellula limnantheis</name>
    <dbReference type="NCBI Taxonomy" id="2528024"/>
    <lineage>
        <taxon>Bacteria</taxon>
        <taxon>Pseudomonadati</taxon>
        <taxon>Planctomycetota</taxon>
        <taxon>Planctomycetia</taxon>
        <taxon>Pirellulales</taxon>
        <taxon>Lacipirellulaceae</taxon>
        <taxon>Lacipirellula</taxon>
    </lineage>
</organism>
<dbReference type="Pfam" id="PF06739">
    <property type="entry name" value="SBBP"/>
    <property type="match status" value="1"/>
</dbReference>
<dbReference type="PANTHER" id="PTHR35580:SF1">
    <property type="entry name" value="PHYTASE-LIKE DOMAIN-CONTAINING PROTEIN"/>
    <property type="match status" value="1"/>
</dbReference>
<dbReference type="InterPro" id="IPR010620">
    <property type="entry name" value="SBBP_repeat"/>
</dbReference>
<reference evidence="2 3" key="1">
    <citation type="submission" date="2019-02" db="EMBL/GenBank/DDBJ databases">
        <title>Deep-cultivation of Planctomycetes and their phenomic and genomic characterization uncovers novel biology.</title>
        <authorList>
            <person name="Wiegand S."/>
            <person name="Jogler M."/>
            <person name="Boedeker C."/>
            <person name="Pinto D."/>
            <person name="Vollmers J."/>
            <person name="Rivas-Marin E."/>
            <person name="Kohn T."/>
            <person name="Peeters S.H."/>
            <person name="Heuer A."/>
            <person name="Rast P."/>
            <person name="Oberbeckmann S."/>
            <person name="Bunk B."/>
            <person name="Jeske O."/>
            <person name="Meyerdierks A."/>
            <person name="Storesund J.E."/>
            <person name="Kallscheuer N."/>
            <person name="Luecker S."/>
            <person name="Lage O.M."/>
            <person name="Pohl T."/>
            <person name="Merkel B.J."/>
            <person name="Hornburger P."/>
            <person name="Mueller R.-W."/>
            <person name="Bruemmer F."/>
            <person name="Labrenz M."/>
            <person name="Spormann A.M."/>
            <person name="Op den Camp H."/>
            <person name="Overmann J."/>
            <person name="Amann R."/>
            <person name="Jetten M.S.M."/>
            <person name="Mascher T."/>
            <person name="Medema M.H."/>
            <person name="Devos D.P."/>
            <person name="Kaster A.-K."/>
            <person name="Ovreas L."/>
            <person name="Rohde M."/>
            <person name="Galperin M.Y."/>
            <person name="Jogler C."/>
        </authorList>
    </citation>
    <scope>NUCLEOTIDE SEQUENCE [LARGE SCALE GENOMIC DNA]</scope>
    <source>
        <strain evidence="2 3">I41</strain>
    </source>
</reference>
<keyword evidence="3" id="KW-1185">Reference proteome</keyword>
<protein>
    <submittedName>
        <fullName evidence="2">Beta-propeller repeat protein</fullName>
    </submittedName>
</protein>
<dbReference type="Gene3D" id="2.120.10.30">
    <property type="entry name" value="TolB, C-terminal domain"/>
    <property type="match status" value="1"/>
</dbReference>
<dbReference type="PANTHER" id="PTHR35580">
    <property type="entry name" value="CELL SURFACE GLYCOPROTEIN (S-LAYER PROTEIN)-LIKE PROTEIN"/>
    <property type="match status" value="1"/>
</dbReference>
<sequence precursor="true">MKLHKTSLIALRATACLVVVVANQAFAQYQRAWTADGWLDRQDSAADITLDAGGNPYVGGATRDVYGSPPTSLYEGGVAAKFDPAGNREWLSYAYTTRGLDHVADVGVDASGNVFIAGETYRYSAGAESFLIKFSNGGTRLWERHLGTSDNEFGKSLAVDGSGNAYVSGSTTGDLTGAGKHGYDPFVAKYDPNGVLLWLQQYADPALNSSPASMAISPGHGIYLGFGGTIDGGLARLDDAGQIQWFTKPNYSSSPTLHTDLFGVASDADGDVYAAGISDFAYVNGLPFIGGKAVVARHDLDGTLLWSQLLPSVAQSTANDVTLDSQGNIYICGGMNRVVNGVDAGDYDAFWAKFSPAGQLLWFEHWGTEATESAAGLAVDAAGRVFVVATQFRTVNTYINADGDVSVIRFDPVPEPASLCLAATMAFVGATATRAVAKRRTPTSRCYVNSKAFLQS</sequence>
<dbReference type="InterPro" id="IPR052918">
    <property type="entry name" value="Motility_Chemotaxis_Reg"/>
</dbReference>
<proteinExistence type="predicted"/>
<keyword evidence="1" id="KW-0732">Signal</keyword>